<dbReference type="Pfam" id="PF13149">
    <property type="entry name" value="Mfa_like_1"/>
    <property type="match status" value="1"/>
</dbReference>
<dbReference type="OrthoDB" id="1050693at2"/>
<reference evidence="2 3" key="1">
    <citation type="submission" date="2012-02" db="EMBL/GenBank/DDBJ databases">
        <title>The Genome Sequence of Bacteroides finegoldii CL09T03C10.</title>
        <authorList>
            <consortium name="The Broad Institute Genome Sequencing Platform"/>
            <person name="Earl A."/>
            <person name="Ward D."/>
            <person name="Feldgarden M."/>
            <person name="Gevers D."/>
            <person name="Zitomersky N.L."/>
            <person name="Coyne M.J."/>
            <person name="Comstock L.E."/>
            <person name="Young S.K."/>
            <person name="Zeng Q."/>
            <person name="Gargeya S."/>
            <person name="Fitzgerald M."/>
            <person name="Haas B."/>
            <person name="Abouelleil A."/>
            <person name="Alvarado L."/>
            <person name="Arachchi H.M."/>
            <person name="Berlin A."/>
            <person name="Chapman S.B."/>
            <person name="Gearin G."/>
            <person name="Goldberg J."/>
            <person name="Griggs A."/>
            <person name="Gujja S."/>
            <person name="Hansen M."/>
            <person name="Heiman D."/>
            <person name="Howarth C."/>
            <person name="Larimer J."/>
            <person name="Lui A."/>
            <person name="MacDonald P.J.P."/>
            <person name="McCowen C."/>
            <person name="Montmayeur A."/>
            <person name="Murphy C."/>
            <person name="Neiman D."/>
            <person name="Pearson M."/>
            <person name="Priest M."/>
            <person name="Roberts A."/>
            <person name="Saif S."/>
            <person name="Shea T."/>
            <person name="Sisk P."/>
            <person name="Stolte C."/>
            <person name="Sykes S."/>
            <person name="Wortman J."/>
            <person name="Nusbaum C."/>
            <person name="Birren B."/>
        </authorList>
    </citation>
    <scope>NUCLEOTIDE SEQUENCE [LARGE SCALE GENOMIC DNA]</scope>
    <source>
        <strain evidence="2 3">CL09T03C10</strain>
    </source>
</reference>
<gene>
    <name evidence="2" type="ORF">HMPREF1057_03044</name>
</gene>
<dbReference type="InterPro" id="IPR025049">
    <property type="entry name" value="Mfa-like_1"/>
</dbReference>
<dbReference type="Proteomes" id="UP000007995">
    <property type="component" value="Unassembled WGS sequence"/>
</dbReference>
<keyword evidence="1" id="KW-0732">Signal</keyword>
<evidence type="ECO:0000313" key="2">
    <source>
        <dbReference type="EMBL" id="EKJ89503.1"/>
    </source>
</evidence>
<feature type="chain" id="PRO_5003882653" description="Fimbrillin family protein" evidence="1">
    <location>
        <begin position="21"/>
        <end position="543"/>
    </location>
</feature>
<proteinExistence type="predicted"/>
<organism evidence="2 3">
    <name type="scientific">Bacteroides finegoldii CL09T03C10</name>
    <dbReference type="NCBI Taxonomy" id="997888"/>
    <lineage>
        <taxon>Bacteria</taxon>
        <taxon>Pseudomonadati</taxon>
        <taxon>Bacteroidota</taxon>
        <taxon>Bacteroidia</taxon>
        <taxon>Bacteroidales</taxon>
        <taxon>Bacteroidaceae</taxon>
        <taxon>Bacteroides</taxon>
    </lineage>
</organism>
<feature type="signal peptide" evidence="1">
    <location>
        <begin position="1"/>
        <end position="20"/>
    </location>
</feature>
<accession>K5D972</accession>
<dbReference type="EMBL" id="AGXW01000012">
    <property type="protein sequence ID" value="EKJ89503.1"/>
    <property type="molecule type" value="Genomic_DNA"/>
</dbReference>
<comment type="caution">
    <text evidence="2">The sequence shown here is derived from an EMBL/GenBank/DDBJ whole genome shotgun (WGS) entry which is preliminary data.</text>
</comment>
<protein>
    <recommendedName>
        <fullName evidence="4">Fimbrillin family protein</fullName>
    </recommendedName>
</protein>
<dbReference type="AlphaFoldDB" id="K5D972"/>
<evidence type="ECO:0008006" key="4">
    <source>
        <dbReference type="Google" id="ProtNLM"/>
    </source>
</evidence>
<dbReference type="InterPro" id="IPR042278">
    <property type="entry name" value="Mfa-like_1_N"/>
</dbReference>
<name>K5D972_9BACE</name>
<sequence>MKVFNYISAFLLAGAAIVVSCSQNEEMEGMESSQNFQINVFDGGYQNIDAVGTRAAEKDYSTEFVTGDAIGVFAVKNGTVVEDINNRRFVMDDGIWELNDDGEVISYKANEFERMKFYAYYPYSEDATFDPSKEDPFETYVKNWKIGNDQNENYTKYDLMTSKGEVQGDRLKGKIAFTMQHRMALAVIQMPEIVYSFTNEPAIDDYKLPVAVGDFNVDGASAKPFYQESTDAYRFLVKPSKAFAITGSYTGVKEMNYEIKKTLEGGTAKKYVIEDPNKISHLLAVGDYYCADGKIVSASESAPANAIGVVFYAGNPQPSVTHPEKYTIDKDPLRRDCPECKHGLVLALNNGKIKGTDENEPLVETARFSTANKLYYGTWFRADEDYKDAYVDMVRQKVAPTAGSQGYNNTVLMEVGANRTDDSKKASGNALEALDYYRSAVSVPTVSTKWFFPSDYDLITLHDVVTKVNTSIGNTDGTQLVINDGDTKNGTFYWSNTERNEEWMWGNTMGSGNDTYSPSGSGSLTAKRYASGYEGYFRMMLAF</sequence>
<dbReference type="HOGENOM" id="CLU_033781_0_0_10"/>
<evidence type="ECO:0000313" key="3">
    <source>
        <dbReference type="Proteomes" id="UP000007995"/>
    </source>
</evidence>
<dbReference type="Gene3D" id="2.60.40.3570">
    <property type="match status" value="1"/>
</dbReference>
<dbReference type="RefSeq" id="WP_007764880.1">
    <property type="nucleotide sequence ID" value="NZ_AKBZ01000002.1"/>
</dbReference>
<dbReference type="Gene3D" id="2.60.40.2620">
    <property type="entry name" value="Fimbrillin-like"/>
    <property type="match status" value="1"/>
</dbReference>
<evidence type="ECO:0000256" key="1">
    <source>
        <dbReference type="SAM" id="SignalP"/>
    </source>
</evidence>
<dbReference type="PROSITE" id="PS51257">
    <property type="entry name" value="PROKAR_LIPOPROTEIN"/>
    <property type="match status" value="1"/>
</dbReference>
<dbReference type="CDD" id="cd13120">
    <property type="entry name" value="BF2867_like_N"/>
    <property type="match status" value="1"/>
</dbReference>